<feature type="domain" description="SPX" evidence="5">
    <location>
        <begin position="1"/>
        <end position="159"/>
    </location>
</feature>
<feature type="region of interest" description="Disordered" evidence="4">
    <location>
        <begin position="39"/>
        <end position="61"/>
    </location>
</feature>
<comment type="subcellular location">
    <subcellularLocation>
        <location evidence="1">Nucleus</location>
    </subcellularLocation>
</comment>
<dbReference type="PROSITE" id="PS51382">
    <property type="entry name" value="SPX"/>
    <property type="match status" value="1"/>
</dbReference>
<feature type="compositionally biased region" description="Acidic residues" evidence="4">
    <location>
        <begin position="52"/>
        <end position="61"/>
    </location>
</feature>
<proteinExistence type="predicted"/>
<dbReference type="Pfam" id="PF03105">
    <property type="entry name" value="SPX"/>
    <property type="match status" value="2"/>
</dbReference>
<evidence type="ECO:0000256" key="2">
    <source>
        <dbReference type="ARBA" id="ARBA00023242"/>
    </source>
</evidence>
<dbReference type="AlphaFoldDB" id="A0A7J7MPE4"/>
<evidence type="ECO:0000259" key="5">
    <source>
        <dbReference type="PROSITE" id="PS51382"/>
    </source>
</evidence>
<protein>
    <recommendedName>
        <fullName evidence="5">SPX domain-containing protein</fullName>
    </recommendedName>
</protein>
<feature type="coiled-coil region" evidence="3">
    <location>
        <begin position="85"/>
        <end position="112"/>
    </location>
</feature>
<dbReference type="CDD" id="cd14481">
    <property type="entry name" value="SPX_AtSPX1_like"/>
    <property type="match status" value="1"/>
</dbReference>
<dbReference type="PANTHER" id="PTHR45978:SF5">
    <property type="entry name" value="SPX DOMAIN-CONTAINING PROTEIN 2"/>
    <property type="match status" value="1"/>
</dbReference>
<keyword evidence="3" id="KW-0175">Coiled coil</keyword>
<dbReference type="Proteomes" id="UP000541444">
    <property type="component" value="Unassembled WGS sequence"/>
</dbReference>
<dbReference type="InterPro" id="IPR031142">
    <property type="entry name" value="SPX_prot"/>
</dbReference>
<dbReference type="EMBL" id="JACGCM010001311">
    <property type="protein sequence ID" value="KAF6156660.1"/>
    <property type="molecule type" value="Genomic_DNA"/>
</dbReference>
<dbReference type="OrthoDB" id="6493944at2759"/>
<name>A0A7J7MPE4_9MAGN</name>
<comment type="caution">
    <text evidence="6">The sequence shown here is derived from an EMBL/GenBank/DDBJ whole genome shotgun (WGS) entry which is preliminary data.</text>
</comment>
<feature type="compositionally biased region" description="Basic and acidic residues" evidence="4">
    <location>
        <begin position="39"/>
        <end position="51"/>
    </location>
</feature>
<dbReference type="InterPro" id="IPR004331">
    <property type="entry name" value="SPX_dom"/>
</dbReference>
<keyword evidence="2" id="KW-0539">Nucleus</keyword>
<evidence type="ECO:0000313" key="6">
    <source>
        <dbReference type="EMBL" id="KAF6156660.1"/>
    </source>
</evidence>
<evidence type="ECO:0000256" key="4">
    <source>
        <dbReference type="SAM" id="MobiDB-lite"/>
    </source>
</evidence>
<dbReference type="GO" id="GO:0016036">
    <property type="term" value="P:cellular response to phosphate starvation"/>
    <property type="evidence" value="ECO:0007669"/>
    <property type="project" value="InterPro"/>
</dbReference>
<gene>
    <name evidence="6" type="ORF">GIB67_017796</name>
</gene>
<reference evidence="6 7" key="1">
    <citation type="journal article" date="2020" name="IScience">
        <title>Genome Sequencing of the Endangered Kingdonia uniflora (Circaeasteraceae, Ranunculales) Reveals Potential Mechanisms of Evolutionary Specialization.</title>
        <authorList>
            <person name="Sun Y."/>
            <person name="Deng T."/>
            <person name="Zhang A."/>
            <person name="Moore M.J."/>
            <person name="Landis J.B."/>
            <person name="Lin N."/>
            <person name="Zhang H."/>
            <person name="Zhang X."/>
            <person name="Huang J."/>
            <person name="Zhang X."/>
            <person name="Sun H."/>
            <person name="Wang H."/>
        </authorList>
    </citation>
    <scope>NUCLEOTIDE SEQUENCE [LARGE SCALE GENOMIC DNA]</scope>
    <source>
        <strain evidence="6">TB1705</strain>
        <tissue evidence="6">Leaf</tissue>
    </source>
</reference>
<dbReference type="GO" id="GO:0005634">
    <property type="term" value="C:nucleus"/>
    <property type="evidence" value="ECO:0007669"/>
    <property type="project" value="UniProtKB-SubCell"/>
</dbReference>
<accession>A0A7J7MPE4</accession>
<evidence type="ECO:0000313" key="7">
    <source>
        <dbReference type="Proteomes" id="UP000541444"/>
    </source>
</evidence>
<sequence>MKFGKSLSNQIEETLPEWRDKFLSYKELKKQLKSIDPKYFGDERPVKRPKLDEDEDEDDEGKEIDFTELLDAELDKFNAFFVEQEEDYIIRLKELQDRVVKAKESSEELMKVLRKEIVDFHGEMVLLENYSALNYTGLVKILKKYEKRTGAVIRLPFIQRVLQQPFFTTDLIYKLVKECEIMLDGLNNSLVSSEVVDEEEVCDSKVTTSDTNELLRAPKELAEIENMESLYMKSTVSALRGLKEIRNGSSTVSVFSLPPMQSSVLE</sequence>
<dbReference type="PANTHER" id="PTHR45978">
    <property type="entry name" value="SPX DOMAIN-CONTAINING PROTEIN 3"/>
    <property type="match status" value="1"/>
</dbReference>
<keyword evidence="7" id="KW-1185">Reference proteome</keyword>
<evidence type="ECO:0000256" key="1">
    <source>
        <dbReference type="ARBA" id="ARBA00004123"/>
    </source>
</evidence>
<organism evidence="6 7">
    <name type="scientific">Kingdonia uniflora</name>
    <dbReference type="NCBI Taxonomy" id="39325"/>
    <lineage>
        <taxon>Eukaryota</taxon>
        <taxon>Viridiplantae</taxon>
        <taxon>Streptophyta</taxon>
        <taxon>Embryophyta</taxon>
        <taxon>Tracheophyta</taxon>
        <taxon>Spermatophyta</taxon>
        <taxon>Magnoliopsida</taxon>
        <taxon>Ranunculales</taxon>
        <taxon>Circaeasteraceae</taxon>
        <taxon>Kingdonia</taxon>
    </lineage>
</organism>
<evidence type="ECO:0000256" key="3">
    <source>
        <dbReference type="SAM" id="Coils"/>
    </source>
</evidence>